<sequence>MTPIERKYSELGAQLHGRAPIPTSVPLPPPTIPKPAVPTAQMTVQGIDLAPAARLGALAAVRDQHRARARMASDKMHAIREQISERELRIKLVAERATPGFEIEVEAQVAVLESEISQLRAAQMTAQAEAAEAGEAAGEADRLFKSALKFCDERGITVSVIFAGERR</sequence>
<dbReference type="Proteomes" id="UP000183812">
    <property type="component" value="Unassembled WGS sequence"/>
</dbReference>
<dbReference type="RefSeq" id="WP_055208241.1">
    <property type="nucleotide sequence ID" value="NZ_CP061202.1"/>
</dbReference>
<dbReference type="EMBL" id="FNAY01000005">
    <property type="protein sequence ID" value="SDE93911.1"/>
    <property type="molecule type" value="Genomic_DNA"/>
</dbReference>
<organism evidence="1 2">
    <name type="scientific">Rhodobacter capsulatus</name>
    <name type="common">Rhodopseudomonas capsulata</name>
    <dbReference type="NCBI Taxonomy" id="1061"/>
    <lineage>
        <taxon>Bacteria</taxon>
        <taxon>Pseudomonadati</taxon>
        <taxon>Pseudomonadota</taxon>
        <taxon>Alphaproteobacteria</taxon>
        <taxon>Rhodobacterales</taxon>
        <taxon>Rhodobacter group</taxon>
        <taxon>Rhodobacter</taxon>
    </lineage>
</organism>
<evidence type="ECO:0000313" key="1">
    <source>
        <dbReference type="EMBL" id="SDE93911.1"/>
    </source>
</evidence>
<evidence type="ECO:0000313" key="2">
    <source>
        <dbReference type="Proteomes" id="UP000183812"/>
    </source>
</evidence>
<reference evidence="1 2" key="1">
    <citation type="submission" date="2016-10" db="EMBL/GenBank/DDBJ databases">
        <authorList>
            <person name="de Groot N.N."/>
        </authorList>
    </citation>
    <scope>NUCLEOTIDE SEQUENCE [LARGE SCALE GENOMIC DNA]</scope>
    <source>
        <strain evidence="2">DSM 938 / 37b4</strain>
    </source>
</reference>
<name>A0A0Q0QXS9_RHOCA</name>
<dbReference type="AlphaFoldDB" id="A0A0Q0QXS9"/>
<proteinExistence type="predicted"/>
<accession>A0A0Q0QXS9</accession>
<protein>
    <submittedName>
        <fullName evidence="1">Uncharacterized protein</fullName>
    </submittedName>
</protein>
<gene>
    <name evidence="1" type="ORF">SAMN04244550_01362</name>
</gene>